<reference evidence="1 2" key="1">
    <citation type="journal article" date="2023" name="Science">
        <title>Complex scaffold remodeling in plant triterpene biosynthesis.</title>
        <authorList>
            <person name="De La Pena R."/>
            <person name="Hodgson H."/>
            <person name="Liu J.C."/>
            <person name="Stephenson M.J."/>
            <person name="Martin A.C."/>
            <person name="Owen C."/>
            <person name="Harkess A."/>
            <person name="Leebens-Mack J."/>
            <person name="Jimenez L.E."/>
            <person name="Osbourn A."/>
            <person name="Sattely E.S."/>
        </authorList>
    </citation>
    <scope>NUCLEOTIDE SEQUENCE [LARGE SCALE GENOMIC DNA]</scope>
    <source>
        <strain evidence="2">cv. JPN11</strain>
        <tissue evidence="1">Leaf</tissue>
    </source>
</reference>
<comment type="caution">
    <text evidence="1">The sequence shown here is derived from an EMBL/GenBank/DDBJ whole genome shotgun (WGS) entry which is preliminary data.</text>
</comment>
<accession>A0ACC1YKA6</accession>
<organism evidence="1 2">
    <name type="scientific">Melia azedarach</name>
    <name type="common">Chinaberry tree</name>
    <dbReference type="NCBI Taxonomy" id="155640"/>
    <lineage>
        <taxon>Eukaryota</taxon>
        <taxon>Viridiplantae</taxon>
        <taxon>Streptophyta</taxon>
        <taxon>Embryophyta</taxon>
        <taxon>Tracheophyta</taxon>
        <taxon>Spermatophyta</taxon>
        <taxon>Magnoliopsida</taxon>
        <taxon>eudicotyledons</taxon>
        <taxon>Gunneridae</taxon>
        <taxon>Pentapetalae</taxon>
        <taxon>rosids</taxon>
        <taxon>malvids</taxon>
        <taxon>Sapindales</taxon>
        <taxon>Meliaceae</taxon>
        <taxon>Melia</taxon>
    </lineage>
</organism>
<dbReference type="Proteomes" id="UP001164539">
    <property type="component" value="Chromosome 3"/>
</dbReference>
<gene>
    <name evidence="1" type="ORF">OWV82_006849</name>
</gene>
<protein>
    <submittedName>
        <fullName evidence="1">PHD finger-like domain-containing protein 5B</fullName>
    </submittedName>
</protein>
<proteinExistence type="predicted"/>
<evidence type="ECO:0000313" key="1">
    <source>
        <dbReference type="EMBL" id="KAJ4723479.1"/>
    </source>
</evidence>
<sequence>MAKHHPDLIMCRKQPGIAIGRLCEKCDEKFVIFYFKMTNRYYHEYQHGSSSSSSSSSFHAPQTHMEPSGGTLLLNSMELEIARSRPEMFSEYSLLCNGNRLHHCYKIWRSLACRCGFCIFEGKYGFQFQQLKELFDQQNLQEDERFLVTTAKTGSNLTRLCSPQGEEVTSAVPSIWESNEVRQHNSIPLVRISLSQDNHNHQQISPPLLMRDQVAASVRSREQADSPASSSNTVPSVPPNHFINQSASSRHRNFDQFSVVDIPDDDDYHTIHHSRDDKEKPSPKQTRLVETFIMMAVQTVSVVGTSSSSDSSTSNLSHNAKILSYFCIACNIVGFIMFLYCIFLFGHRHGEPGKTARIIRGLGYTFTAFGFIAVAGMRLNDSINLPITTACCVIAFPALARTFLD</sequence>
<evidence type="ECO:0000313" key="2">
    <source>
        <dbReference type="Proteomes" id="UP001164539"/>
    </source>
</evidence>
<keyword evidence="2" id="KW-1185">Reference proteome</keyword>
<name>A0ACC1YKA6_MELAZ</name>
<dbReference type="EMBL" id="CM051396">
    <property type="protein sequence ID" value="KAJ4723479.1"/>
    <property type="molecule type" value="Genomic_DNA"/>
</dbReference>